<evidence type="ECO:0000313" key="2">
    <source>
        <dbReference type="EMBL" id="RRT70380.1"/>
    </source>
</evidence>
<sequence length="77" mass="8937">MEPKRSHMQYSEAKCTMLHRLHYLPSNPVKEANTGKLHQNTPRTIPNTAQYSQHRKKKKKKTSKKRAGAYIPHGVRS</sequence>
<organism evidence="2 3">
    <name type="scientific">Ensete ventricosum</name>
    <name type="common">Abyssinian banana</name>
    <name type="synonym">Musa ensete</name>
    <dbReference type="NCBI Taxonomy" id="4639"/>
    <lineage>
        <taxon>Eukaryota</taxon>
        <taxon>Viridiplantae</taxon>
        <taxon>Streptophyta</taxon>
        <taxon>Embryophyta</taxon>
        <taxon>Tracheophyta</taxon>
        <taxon>Spermatophyta</taxon>
        <taxon>Magnoliopsida</taxon>
        <taxon>Liliopsida</taxon>
        <taxon>Zingiberales</taxon>
        <taxon>Musaceae</taxon>
        <taxon>Ensete</taxon>
    </lineage>
</organism>
<dbReference type="EMBL" id="AMZH03004045">
    <property type="protein sequence ID" value="RRT70380.1"/>
    <property type="molecule type" value="Genomic_DNA"/>
</dbReference>
<comment type="caution">
    <text evidence="2">The sequence shown here is derived from an EMBL/GenBank/DDBJ whole genome shotgun (WGS) entry which is preliminary data.</text>
</comment>
<proteinExistence type="predicted"/>
<feature type="compositionally biased region" description="Polar residues" evidence="1">
    <location>
        <begin position="36"/>
        <end position="52"/>
    </location>
</feature>
<accession>A0A427A2B0</accession>
<name>A0A427A2B0_ENSVE</name>
<dbReference type="Proteomes" id="UP000287651">
    <property type="component" value="Unassembled WGS sequence"/>
</dbReference>
<feature type="compositionally biased region" description="Basic residues" evidence="1">
    <location>
        <begin position="53"/>
        <end position="67"/>
    </location>
</feature>
<dbReference type="AlphaFoldDB" id="A0A427A2B0"/>
<evidence type="ECO:0000256" key="1">
    <source>
        <dbReference type="SAM" id="MobiDB-lite"/>
    </source>
</evidence>
<reference evidence="2 3" key="1">
    <citation type="journal article" date="2014" name="Agronomy (Basel)">
        <title>A Draft Genome Sequence for Ensete ventricosum, the Drought-Tolerant Tree Against Hunger.</title>
        <authorList>
            <person name="Harrison J."/>
            <person name="Moore K.A."/>
            <person name="Paszkiewicz K."/>
            <person name="Jones T."/>
            <person name="Grant M."/>
            <person name="Ambacheew D."/>
            <person name="Muzemil S."/>
            <person name="Studholme D.J."/>
        </authorList>
    </citation>
    <scope>NUCLEOTIDE SEQUENCE [LARGE SCALE GENOMIC DNA]</scope>
</reference>
<gene>
    <name evidence="2" type="ORF">B296_00036521</name>
</gene>
<feature type="region of interest" description="Disordered" evidence="1">
    <location>
        <begin position="27"/>
        <end position="77"/>
    </location>
</feature>
<protein>
    <submittedName>
        <fullName evidence="2">Uncharacterized protein</fullName>
    </submittedName>
</protein>
<evidence type="ECO:0000313" key="3">
    <source>
        <dbReference type="Proteomes" id="UP000287651"/>
    </source>
</evidence>